<dbReference type="HAMAP" id="MF_00651">
    <property type="entry name" value="Nuclease_YqgF"/>
    <property type="match status" value="1"/>
</dbReference>
<sequence>MSESATEAKTASDCLPVRPAMPADSLPTGPAGSSDVSSNEERVPGLPPSQRTLAVDWGGKRTGLAVCDELGLLVRPLAVWPTGSRKSLVARVAALITKEQIVRCVVGLSRRLDGSDNQATAQILAFVEALRRATPVEVITWNERLTSVAAEDWLREQGIPRERWKSRQDAIAAAILLEDFLSARAHR</sequence>
<dbReference type="InterPro" id="IPR006641">
    <property type="entry name" value="YqgF/RNaseH-like_dom"/>
</dbReference>
<evidence type="ECO:0000256" key="3">
    <source>
        <dbReference type="ARBA" id="ARBA00022722"/>
    </source>
</evidence>
<keyword evidence="4 5" id="KW-0378">Hydrolase</keyword>
<comment type="similarity">
    <text evidence="5">Belongs to the YqgF HJR family.</text>
</comment>
<dbReference type="GO" id="GO:0016788">
    <property type="term" value="F:hydrolase activity, acting on ester bonds"/>
    <property type="evidence" value="ECO:0007669"/>
    <property type="project" value="UniProtKB-UniRule"/>
</dbReference>
<feature type="domain" description="YqgF/RNase H-like" evidence="7">
    <location>
        <begin position="50"/>
        <end position="150"/>
    </location>
</feature>
<dbReference type="Gene3D" id="3.30.420.140">
    <property type="entry name" value="YqgF/RNase H-like domain"/>
    <property type="match status" value="1"/>
</dbReference>
<protein>
    <recommendedName>
        <fullName evidence="5">Putative pre-16S rRNA nuclease</fullName>
        <ecNumber evidence="5">3.1.-.-</ecNumber>
    </recommendedName>
</protein>
<evidence type="ECO:0000256" key="5">
    <source>
        <dbReference type="HAMAP-Rule" id="MF_00651"/>
    </source>
</evidence>
<dbReference type="InterPro" id="IPR037027">
    <property type="entry name" value="YqgF/RNaseH-like_dom_sf"/>
</dbReference>
<dbReference type="AlphaFoldDB" id="G2LEU4"/>
<evidence type="ECO:0000256" key="4">
    <source>
        <dbReference type="ARBA" id="ARBA00022801"/>
    </source>
</evidence>
<dbReference type="KEGG" id="ctm:Cabther_A1326"/>
<accession>G2LEU4</accession>
<dbReference type="InterPro" id="IPR005227">
    <property type="entry name" value="YqgF"/>
</dbReference>
<name>G2LEU4_CHLTF</name>
<organism evidence="8 9">
    <name type="scientific">Chloracidobacterium thermophilum (strain B)</name>
    <dbReference type="NCBI Taxonomy" id="981222"/>
    <lineage>
        <taxon>Bacteria</taxon>
        <taxon>Pseudomonadati</taxon>
        <taxon>Acidobacteriota</taxon>
        <taxon>Terriglobia</taxon>
        <taxon>Terriglobales</taxon>
        <taxon>Acidobacteriaceae</taxon>
        <taxon>Chloracidobacterium</taxon>
    </lineage>
</organism>
<dbReference type="Pfam" id="PF03652">
    <property type="entry name" value="RuvX"/>
    <property type="match status" value="1"/>
</dbReference>
<dbReference type="OrthoDB" id="9796140at2"/>
<evidence type="ECO:0000256" key="1">
    <source>
        <dbReference type="ARBA" id="ARBA00022490"/>
    </source>
</evidence>
<evidence type="ECO:0000313" key="9">
    <source>
        <dbReference type="Proteomes" id="UP000006791"/>
    </source>
</evidence>
<comment type="subcellular location">
    <subcellularLocation>
        <location evidence="5">Cytoplasm</location>
    </subcellularLocation>
</comment>
<dbReference type="GO" id="GO:0005829">
    <property type="term" value="C:cytosol"/>
    <property type="evidence" value="ECO:0007669"/>
    <property type="project" value="TreeGrafter"/>
</dbReference>
<evidence type="ECO:0000313" key="8">
    <source>
        <dbReference type="EMBL" id="AEP12077.1"/>
    </source>
</evidence>
<evidence type="ECO:0000256" key="2">
    <source>
        <dbReference type="ARBA" id="ARBA00022517"/>
    </source>
</evidence>
<dbReference type="NCBIfam" id="TIGR00250">
    <property type="entry name" value="RNAse_H_YqgF"/>
    <property type="match status" value="1"/>
</dbReference>
<evidence type="ECO:0000256" key="6">
    <source>
        <dbReference type="SAM" id="MobiDB-lite"/>
    </source>
</evidence>
<dbReference type="PANTHER" id="PTHR33317:SF4">
    <property type="entry name" value="POLYNUCLEOTIDYL TRANSFERASE, RIBONUCLEASE H-LIKE SUPERFAMILY PROTEIN"/>
    <property type="match status" value="1"/>
</dbReference>
<gene>
    <name evidence="8" type="ordered locus">Cabther_A1326</name>
</gene>
<dbReference type="Proteomes" id="UP000006791">
    <property type="component" value="Chromosome 1"/>
</dbReference>
<reference evidence="8 9" key="1">
    <citation type="journal article" date="2012" name="Environ. Microbiol.">
        <title>Complete genome of Candidatus Chloracidobacterium thermophilum, a chlorophyll-based photoheterotroph belonging to the phylum Acidobacteria.</title>
        <authorList>
            <person name="Garcia Costas A.M."/>
            <person name="Liu Z."/>
            <person name="Tomsho L.P."/>
            <person name="Schuster S.C."/>
            <person name="Ward D.M."/>
            <person name="Bryant D.A."/>
        </authorList>
    </citation>
    <scope>NUCLEOTIDE SEQUENCE [LARGE SCALE GENOMIC DNA]</scope>
    <source>
        <strain evidence="8 9">B</strain>
    </source>
</reference>
<comment type="function">
    <text evidence="5">Could be a nuclease involved in processing of the 5'-end of pre-16S rRNA.</text>
</comment>
<proteinExistence type="inferred from homology"/>
<dbReference type="CDD" id="cd16964">
    <property type="entry name" value="YqgF"/>
    <property type="match status" value="1"/>
</dbReference>
<feature type="region of interest" description="Disordered" evidence="6">
    <location>
        <begin position="1"/>
        <end position="53"/>
    </location>
</feature>
<dbReference type="SUPFAM" id="SSF53098">
    <property type="entry name" value="Ribonuclease H-like"/>
    <property type="match status" value="1"/>
</dbReference>
<dbReference type="STRING" id="981222.Cabther_A1326"/>
<dbReference type="HOGENOM" id="CLU_098240_2_0_0"/>
<dbReference type="InterPro" id="IPR012337">
    <property type="entry name" value="RNaseH-like_sf"/>
</dbReference>
<dbReference type="GO" id="GO:0000967">
    <property type="term" value="P:rRNA 5'-end processing"/>
    <property type="evidence" value="ECO:0007669"/>
    <property type="project" value="UniProtKB-UniRule"/>
</dbReference>
<dbReference type="SMART" id="SM00732">
    <property type="entry name" value="YqgFc"/>
    <property type="match status" value="1"/>
</dbReference>
<dbReference type="PANTHER" id="PTHR33317">
    <property type="entry name" value="POLYNUCLEOTIDYL TRANSFERASE, RIBONUCLEASE H-LIKE SUPERFAMILY PROTEIN"/>
    <property type="match status" value="1"/>
</dbReference>
<dbReference type="EC" id="3.1.-.-" evidence="5"/>
<keyword evidence="1 5" id="KW-0963">Cytoplasm</keyword>
<keyword evidence="9" id="KW-1185">Reference proteome</keyword>
<keyword evidence="2 5" id="KW-0690">Ribosome biogenesis</keyword>
<evidence type="ECO:0000259" key="7">
    <source>
        <dbReference type="SMART" id="SM00732"/>
    </source>
</evidence>
<keyword evidence="3 5" id="KW-0540">Nuclease</keyword>
<dbReference type="GO" id="GO:0004518">
    <property type="term" value="F:nuclease activity"/>
    <property type="evidence" value="ECO:0007669"/>
    <property type="project" value="UniProtKB-KW"/>
</dbReference>
<dbReference type="EMBL" id="CP002514">
    <property type="protein sequence ID" value="AEP12077.1"/>
    <property type="molecule type" value="Genomic_DNA"/>
</dbReference>